<dbReference type="EMBL" id="QKWP01000213">
    <property type="protein sequence ID" value="RIB24509.1"/>
    <property type="molecule type" value="Genomic_DNA"/>
</dbReference>
<sequence>MQSKNNLQKLSSSGVITEFSYNFSISSVNIKNQLVWDFDSETISSQSSIHQESTVQESTTRIIDLPYTNDNEVLQEMNNWEYAVKNDEYGELIDNFKYISNQNGYVRMSDTANNIYFSDNELMMDEDN</sequence>
<keyword evidence="2" id="KW-1185">Reference proteome</keyword>
<proteinExistence type="predicted"/>
<name>A0A397VU47_9GLOM</name>
<evidence type="ECO:0000313" key="2">
    <source>
        <dbReference type="Proteomes" id="UP000266673"/>
    </source>
</evidence>
<comment type="caution">
    <text evidence="1">The sequence shown here is derived from an EMBL/GenBank/DDBJ whole genome shotgun (WGS) entry which is preliminary data.</text>
</comment>
<reference evidence="1 2" key="1">
    <citation type="submission" date="2018-06" db="EMBL/GenBank/DDBJ databases">
        <title>Comparative genomics reveals the genomic features of Rhizophagus irregularis, R. cerebriforme, R. diaphanum and Gigaspora rosea, and their symbiotic lifestyle signature.</title>
        <authorList>
            <person name="Morin E."/>
            <person name="San Clemente H."/>
            <person name="Chen E.C.H."/>
            <person name="De La Providencia I."/>
            <person name="Hainaut M."/>
            <person name="Kuo A."/>
            <person name="Kohler A."/>
            <person name="Murat C."/>
            <person name="Tang N."/>
            <person name="Roy S."/>
            <person name="Loubradou J."/>
            <person name="Henrissat B."/>
            <person name="Grigoriev I.V."/>
            <person name="Corradi N."/>
            <person name="Roux C."/>
            <person name="Martin F.M."/>
        </authorList>
    </citation>
    <scope>NUCLEOTIDE SEQUENCE [LARGE SCALE GENOMIC DNA]</scope>
    <source>
        <strain evidence="1 2">DAOM 194757</strain>
    </source>
</reference>
<protein>
    <submittedName>
        <fullName evidence="1">Uncharacterized protein</fullName>
    </submittedName>
</protein>
<dbReference type="OrthoDB" id="2472969at2759"/>
<dbReference type="AlphaFoldDB" id="A0A397VU47"/>
<dbReference type="Proteomes" id="UP000266673">
    <property type="component" value="Unassembled WGS sequence"/>
</dbReference>
<gene>
    <name evidence="1" type="ORF">C2G38_2168364</name>
</gene>
<organism evidence="1 2">
    <name type="scientific">Gigaspora rosea</name>
    <dbReference type="NCBI Taxonomy" id="44941"/>
    <lineage>
        <taxon>Eukaryota</taxon>
        <taxon>Fungi</taxon>
        <taxon>Fungi incertae sedis</taxon>
        <taxon>Mucoromycota</taxon>
        <taxon>Glomeromycotina</taxon>
        <taxon>Glomeromycetes</taxon>
        <taxon>Diversisporales</taxon>
        <taxon>Gigasporaceae</taxon>
        <taxon>Gigaspora</taxon>
    </lineage>
</organism>
<evidence type="ECO:0000313" key="1">
    <source>
        <dbReference type="EMBL" id="RIB24509.1"/>
    </source>
</evidence>
<accession>A0A397VU47</accession>